<dbReference type="EMBL" id="CAADEZ010000019">
    <property type="protein sequence ID" value="VFJ44648.1"/>
    <property type="molecule type" value="Genomic_DNA"/>
</dbReference>
<reference evidence="2" key="1">
    <citation type="submission" date="2019-02" db="EMBL/GenBank/DDBJ databases">
        <authorList>
            <person name="Gruber-Vodicka R. H."/>
            <person name="Seah K. B. B."/>
        </authorList>
    </citation>
    <scope>NUCLEOTIDE SEQUENCE</scope>
    <source>
        <strain evidence="2">BECK_BZ163</strain>
        <strain evidence="4">BECK_BZ164</strain>
        <strain evidence="3">BECK_BZ165</strain>
    </source>
</reference>
<protein>
    <submittedName>
        <fullName evidence="2">Uncharacterized protein</fullName>
    </submittedName>
</protein>
<evidence type="ECO:0000313" key="3">
    <source>
        <dbReference type="EMBL" id="VFJ45004.1"/>
    </source>
</evidence>
<sequence>MMKTTPRPEYSSNRSVYGLFVVAVVLLFVVCPMKSNAGLFDGNSPEHKDWLNRDSFDNEVSHILKEAESDTRIRLPEELSTANPWLKADIRETQYYSGLYWAKPEVCVRGTSPNSNKADDPDEVDKCYVFCRKVPEEIWKPTTFEGKFKCKKGAPLDFSIFWTSSQEDNADEPPKEIRFRRNAGNTREFSLEELVPYLHDGGKNRGMGSRIPHKWYGIRSTGSLPKKSRSLSKSLSKSGTNVLVLEKPDTGSPNSHEFLVRLDTSAVKKALRDQAKGDLFDTYQQSVVENNLQVFFNGNLVSRGTRSSYFSAFDIEKIYAEGIGQFFYKVKLTWVNAPKTELRVFGTSVECIYDKTCPSPPRSRYGPITVAEVRLLPLKIKSLPDAKQALSDWISESGILQYSQEAGNSHGKVHTLHAPLTRLDGDVVGAMAIDIRLAAGKKPRIKIPLRQEPDDLYLTVNWPDPTKRFGTAAIIEVAKGDLSITLQANKRPVVSNNPRQEPKRRSRATGVGGSSGTNSGAASQPPPMRELRVLLVPPTPLPQEVDIATFRRLVDGQRFRLKTSDGSAEPSMIDETFLAVRSDNFPDAVLLTSKLKVPKTSKELMLIPELSKWKAVNGNLRQQIGPNDPEVRFELIVPASTLEDPSPTTREVRVFLLPSPSQPNVDLDTFRRSVRGLKFQATTHDYPDETLEVVSSGGPDDAVSLTPTLNLTSASTELTLEPQPHGWRTSNPSLQKSIETGGSEIRFQLVIPDEVLRSEGSSEPVREVASESPSIRDSEPSTDLGKIVNRSNRLSSDDEKLIGKIMESIRDGSIIPNDISVNPDPDQLDAVIQPGKLFYGRVQPSDYAFGKGCNFVLRLTDRYGKDGMKPVSVRLLHAKEFLDDGREGGILLRAEKLFQRPAHLRDAIEEGTLETYLSISGGMDFNTGEPCPRKNNPIPTPTLSGQIFRGTYTVNHPRVLLGLLHPTPPPAGDLREALARIAGVTLSVLKDRYADETEDWDTADVFAPGHLNARGTDDWGRFDGADFRAAAVTGGYFEADAGSTPIRSGRGLSASRATIERAIPEYSGDIRVPVFRVMVSDYLALHGLPLPRSETDLSANSIPAARRSLIVVLARTEARELDCRAWSRFAEAVSAQVTMRVFLADSSSVGTGGEGPMELRVCEKNQAHEESDDAYWFDVRPFMGGGDEREEASRSLKRAMHARLIRHGR</sequence>
<feature type="compositionally biased region" description="Polar residues" evidence="1">
    <location>
        <begin position="489"/>
        <end position="499"/>
    </location>
</feature>
<evidence type="ECO:0000313" key="2">
    <source>
        <dbReference type="EMBL" id="VFJ44648.1"/>
    </source>
</evidence>
<feature type="region of interest" description="Disordered" evidence="1">
    <location>
        <begin position="489"/>
        <end position="527"/>
    </location>
</feature>
<dbReference type="EMBL" id="CAADFL010000021">
    <property type="protein sequence ID" value="VFK06631.1"/>
    <property type="molecule type" value="Genomic_DNA"/>
</dbReference>
<organism evidence="2">
    <name type="scientific">Candidatus Kentrum sp. FM</name>
    <dbReference type="NCBI Taxonomy" id="2126340"/>
    <lineage>
        <taxon>Bacteria</taxon>
        <taxon>Pseudomonadati</taxon>
        <taxon>Pseudomonadota</taxon>
        <taxon>Gammaproteobacteria</taxon>
        <taxon>Candidatus Kentrum</taxon>
    </lineage>
</organism>
<accession>A0A450RZH8</accession>
<evidence type="ECO:0000313" key="4">
    <source>
        <dbReference type="EMBL" id="VFK06631.1"/>
    </source>
</evidence>
<dbReference type="EMBL" id="CAADFA010000019">
    <property type="protein sequence ID" value="VFJ45004.1"/>
    <property type="molecule type" value="Genomic_DNA"/>
</dbReference>
<dbReference type="AlphaFoldDB" id="A0A450RZH8"/>
<proteinExistence type="predicted"/>
<feature type="region of interest" description="Disordered" evidence="1">
    <location>
        <begin position="758"/>
        <end position="784"/>
    </location>
</feature>
<name>A0A450RZH8_9GAMM</name>
<evidence type="ECO:0000256" key="1">
    <source>
        <dbReference type="SAM" id="MobiDB-lite"/>
    </source>
</evidence>
<gene>
    <name evidence="2" type="ORF">BECKFM1743A_GA0114220_100199</name>
    <name evidence="4" type="ORF">BECKFM1743B_GA0114221_100219</name>
    <name evidence="3" type="ORF">BECKFM1743C_GA0114222_100199</name>
</gene>
<feature type="compositionally biased region" description="Basic and acidic residues" evidence="1">
    <location>
        <begin position="764"/>
        <end position="779"/>
    </location>
</feature>